<evidence type="ECO:0000256" key="4">
    <source>
        <dbReference type="ARBA" id="ARBA00022989"/>
    </source>
</evidence>
<dbReference type="EMBL" id="BLXZ01000008">
    <property type="protein sequence ID" value="GFO70107.1"/>
    <property type="molecule type" value="Genomic_DNA"/>
</dbReference>
<dbReference type="PANTHER" id="PTHR31566">
    <property type="entry name" value="CYTOCHROME C BIOGENESIS PROTEIN CCS1, CHLOROPLASTIC"/>
    <property type="match status" value="1"/>
</dbReference>
<sequence>MKALNFLTSRKTVLTLLAAVTLALLTAVLVPQRENAGSKVPAWLERLPEPLREAAGFIGLDNVVGSWWFMLLIAVFGLSLLLSTYNQYTAVVAQLKRSPSPDALPDGVRVAGDLAGFAPRLDAAGYRLCGSTGKLHRFVKHRMGYWGNFLLHLGLVIAVIFSLMYVVTQHRVFLRLVSGETVVPGAENSAEMLGALRFRRPLPAGITLEEVQPAFYPNDKLAALGSRLSFQKEPGGAPQRVQVALSDKSWYDPFVVYQVNSFGRAFVLEFDSPYRQGRARERLTIPYPQRRDLAGYGEVPLKEEGLVLKGKFYADPEKKGMQLTPSPLFLRLYRDKELLGETALKPGESGSLGPLVLRLARDAWWTDILLDGSRGTFGIFAGFAVILFGVLFSYCLVPREILVREGDGELYLKHSARRFAQIYREEFDAIVGAPRTTSEGQP</sequence>
<name>A0A6V8NEA3_9BACT</name>
<reference evidence="9" key="1">
    <citation type="submission" date="2020-06" db="EMBL/GenBank/DDBJ databases">
        <title>Draft genomic sequecing of Geomonas sp. Red745.</title>
        <authorList>
            <person name="Itoh H."/>
            <person name="Xu Z.X."/>
            <person name="Ushijima N."/>
            <person name="Masuda Y."/>
            <person name="Shiratori Y."/>
            <person name="Senoo K."/>
        </authorList>
    </citation>
    <scope>NUCLEOTIDE SEQUENCE [LARGE SCALE GENOMIC DNA]</scope>
    <source>
        <strain evidence="9">Red745</strain>
    </source>
</reference>
<feature type="transmembrane region" description="Helical" evidence="6">
    <location>
        <begin position="67"/>
        <end position="88"/>
    </location>
</feature>
<organism evidence="8 9">
    <name type="scientific">Geomonas limicola</name>
    <dbReference type="NCBI Taxonomy" id="2740186"/>
    <lineage>
        <taxon>Bacteria</taxon>
        <taxon>Pseudomonadati</taxon>
        <taxon>Thermodesulfobacteriota</taxon>
        <taxon>Desulfuromonadia</taxon>
        <taxon>Geobacterales</taxon>
        <taxon>Geobacteraceae</taxon>
        <taxon>Geomonas</taxon>
    </lineage>
</organism>
<evidence type="ECO:0000256" key="6">
    <source>
        <dbReference type="SAM" id="Phobius"/>
    </source>
</evidence>
<dbReference type="PANTHER" id="PTHR31566:SF0">
    <property type="entry name" value="CYTOCHROME C BIOGENESIS PROTEIN CCS1, CHLOROPLASTIC"/>
    <property type="match status" value="1"/>
</dbReference>
<evidence type="ECO:0000313" key="8">
    <source>
        <dbReference type="EMBL" id="GFO70107.1"/>
    </source>
</evidence>
<evidence type="ECO:0000256" key="1">
    <source>
        <dbReference type="ARBA" id="ARBA00004141"/>
    </source>
</evidence>
<dbReference type="AlphaFoldDB" id="A0A6V8NEA3"/>
<gene>
    <name evidence="8" type="ORF">GMLC_36860</name>
</gene>
<keyword evidence="3" id="KW-0201">Cytochrome c-type biogenesis</keyword>
<dbReference type="InterPro" id="IPR007816">
    <property type="entry name" value="ResB-like_domain"/>
</dbReference>
<proteinExistence type="predicted"/>
<keyword evidence="4 6" id="KW-1133">Transmembrane helix</keyword>
<comment type="subcellular location">
    <subcellularLocation>
        <location evidence="1">Membrane</location>
        <topology evidence="1">Multi-pass membrane protein</topology>
    </subcellularLocation>
</comment>
<evidence type="ECO:0000256" key="3">
    <source>
        <dbReference type="ARBA" id="ARBA00022748"/>
    </source>
</evidence>
<evidence type="ECO:0000313" key="9">
    <source>
        <dbReference type="Proteomes" id="UP000587586"/>
    </source>
</evidence>
<protein>
    <submittedName>
        <fullName evidence="8">ResB-like family cytochrome C biogenesis protein</fullName>
    </submittedName>
</protein>
<feature type="transmembrane region" description="Helical" evidence="6">
    <location>
        <begin position="377"/>
        <end position="397"/>
    </location>
</feature>
<dbReference type="Pfam" id="PF05140">
    <property type="entry name" value="ResB"/>
    <property type="match status" value="1"/>
</dbReference>
<keyword evidence="5 6" id="KW-0472">Membrane</keyword>
<dbReference type="Proteomes" id="UP000587586">
    <property type="component" value="Unassembled WGS sequence"/>
</dbReference>
<evidence type="ECO:0000259" key="7">
    <source>
        <dbReference type="Pfam" id="PF05140"/>
    </source>
</evidence>
<feature type="transmembrane region" description="Helical" evidence="6">
    <location>
        <begin position="145"/>
        <end position="167"/>
    </location>
</feature>
<dbReference type="RefSeq" id="WP_183362690.1">
    <property type="nucleotide sequence ID" value="NZ_BLXZ01000008.1"/>
</dbReference>
<keyword evidence="9" id="KW-1185">Reference proteome</keyword>
<keyword evidence="2 6" id="KW-0812">Transmembrane</keyword>
<evidence type="ECO:0000256" key="5">
    <source>
        <dbReference type="ARBA" id="ARBA00023136"/>
    </source>
</evidence>
<comment type="caution">
    <text evidence="8">The sequence shown here is derived from an EMBL/GenBank/DDBJ whole genome shotgun (WGS) entry which is preliminary data.</text>
</comment>
<dbReference type="GO" id="GO:0016020">
    <property type="term" value="C:membrane"/>
    <property type="evidence" value="ECO:0007669"/>
    <property type="project" value="UniProtKB-SubCell"/>
</dbReference>
<dbReference type="GO" id="GO:0017004">
    <property type="term" value="P:cytochrome complex assembly"/>
    <property type="evidence" value="ECO:0007669"/>
    <property type="project" value="UniProtKB-KW"/>
</dbReference>
<feature type="domain" description="ResB-like" evidence="7">
    <location>
        <begin position="12"/>
        <end position="235"/>
    </location>
</feature>
<accession>A0A6V8NEA3</accession>
<dbReference type="InterPro" id="IPR023494">
    <property type="entry name" value="Cyt_c_bgen_Ccs1/CcsB/ResB"/>
</dbReference>
<evidence type="ECO:0000256" key="2">
    <source>
        <dbReference type="ARBA" id="ARBA00022692"/>
    </source>
</evidence>